<keyword evidence="6" id="KW-1185">Reference proteome</keyword>
<dbReference type="SUPFAM" id="SSF46689">
    <property type="entry name" value="Homeodomain-like"/>
    <property type="match status" value="1"/>
</dbReference>
<organism evidence="5 6">
    <name type="scientific">Idiomarina xiamenensis 10-D-4</name>
    <dbReference type="NCBI Taxonomy" id="740709"/>
    <lineage>
        <taxon>Bacteria</taxon>
        <taxon>Pseudomonadati</taxon>
        <taxon>Pseudomonadota</taxon>
        <taxon>Gammaproteobacteria</taxon>
        <taxon>Alteromonadales</taxon>
        <taxon>Idiomarinaceae</taxon>
        <taxon>Idiomarina</taxon>
    </lineage>
</organism>
<dbReference type="InterPro" id="IPR050109">
    <property type="entry name" value="HTH-type_TetR-like_transc_reg"/>
</dbReference>
<dbReference type="PANTHER" id="PTHR30055">
    <property type="entry name" value="HTH-TYPE TRANSCRIPTIONAL REGULATOR RUTR"/>
    <property type="match status" value="1"/>
</dbReference>
<evidence type="ECO:0000259" key="4">
    <source>
        <dbReference type="PROSITE" id="PS50977"/>
    </source>
</evidence>
<evidence type="ECO:0000313" key="6">
    <source>
        <dbReference type="Proteomes" id="UP000014115"/>
    </source>
</evidence>
<feature type="domain" description="HTH tetR-type" evidence="4">
    <location>
        <begin position="23"/>
        <end position="83"/>
    </location>
</feature>
<accession>K2L0D5</accession>
<comment type="caution">
    <text evidence="5">The sequence shown here is derived from an EMBL/GenBank/DDBJ whole genome shotgun (WGS) entry which is preliminary data.</text>
</comment>
<evidence type="ECO:0000256" key="1">
    <source>
        <dbReference type="ARBA" id="ARBA00023125"/>
    </source>
</evidence>
<dbReference type="RefSeq" id="WP_008488879.1">
    <property type="nucleotide sequence ID" value="NZ_AMRG01000009.1"/>
</dbReference>
<dbReference type="STRING" id="740709.A10D4_08212"/>
<protein>
    <submittedName>
        <fullName evidence="5">Transcriptional regulator</fullName>
    </submittedName>
</protein>
<dbReference type="InterPro" id="IPR009057">
    <property type="entry name" value="Homeodomain-like_sf"/>
</dbReference>
<dbReference type="PRINTS" id="PR00455">
    <property type="entry name" value="HTHTETR"/>
</dbReference>
<dbReference type="Pfam" id="PF00440">
    <property type="entry name" value="TetR_N"/>
    <property type="match status" value="1"/>
</dbReference>
<reference evidence="5 6" key="1">
    <citation type="journal article" date="2012" name="J. Bacteriol.">
        <title>Genome Sequence of Idiomarina xiamenensis Type Strain 10-D-4.</title>
        <authorList>
            <person name="Lai Q."/>
            <person name="Wang L."/>
            <person name="Wang W."/>
            <person name="Shao Z."/>
        </authorList>
    </citation>
    <scope>NUCLEOTIDE SEQUENCE [LARGE SCALE GENOMIC DNA]</scope>
    <source>
        <strain evidence="5 6">10-D-4</strain>
    </source>
</reference>
<evidence type="ECO:0000256" key="2">
    <source>
        <dbReference type="PROSITE-ProRule" id="PRU00335"/>
    </source>
</evidence>
<dbReference type="PROSITE" id="PS50977">
    <property type="entry name" value="HTH_TETR_2"/>
    <property type="match status" value="1"/>
</dbReference>
<keyword evidence="1 2" id="KW-0238">DNA-binding</keyword>
<evidence type="ECO:0000256" key="3">
    <source>
        <dbReference type="SAM" id="MobiDB-lite"/>
    </source>
</evidence>
<dbReference type="PATRIC" id="fig|740709.3.peg.1663"/>
<feature type="DNA-binding region" description="H-T-H motif" evidence="2">
    <location>
        <begin position="46"/>
        <end position="65"/>
    </location>
</feature>
<proteinExistence type="predicted"/>
<dbReference type="EMBL" id="AMRG01000009">
    <property type="protein sequence ID" value="EKE83390.1"/>
    <property type="molecule type" value="Genomic_DNA"/>
</dbReference>
<evidence type="ECO:0000313" key="5">
    <source>
        <dbReference type="EMBL" id="EKE83390.1"/>
    </source>
</evidence>
<feature type="region of interest" description="Disordered" evidence="3">
    <location>
        <begin position="1"/>
        <end position="25"/>
    </location>
</feature>
<name>K2L0D5_9GAMM</name>
<dbReference type="AlphaFoldDB" id="K2L0D5"/>
<dbReference type="InterPro" id="IPR001647">
    <property type="entry name" value="HTH_TetR"/>
</dbReference>
<dbReference type="Gene3D" id="1.10.357.10">
    <property type="entry name" value="Tetracycline Repressor, domain 2"/>
    <property type="match status" value="1"/>
</dbReference>
<gene>
    <name evidence="5" type="ORF">A10D4_08212</name>
</gene>
<dbReference type="Proteomes" id="UP000014115">
    <property type="component" value="Unassembled WGS sequence"/>
</dbReference>
<dbReference type="eggNOG" id="COG1309">
    <property type="taxonomic scope" value="Bacteria"/>
</dbReference>
<sequence length="249" mass="27940">MNKESGGQVAGAHQRARQPKQKEQRRESILAAATELFLSQPQQLPTAAQIAQRCGLAKGTLYLYFDSKEAIYLSLLEQAIAGWFERVQRELRRPQVEGLEALVELLLSCQLQPLLLPLASLTLTLENGLGNHDLLAYRTRQKQRFKQTAEAIQQYCRTTTSNLSSPSAAVHSALPPLWQSYAQLIGLWQVTQTPTQLARVRQSPINLSSAVSFDESSKYVLTLIWQSWLQAGPDKSQKQGLVQQLFGRR</sequence>
<dbReference type="GO" id="GO:0000976">
    <property type="term" value="F:transcription cis-regulatory region binding"/>
    <property type="evidence" value="ECO:0007669"/>
    <property type="project" value="TreeGrafter"/>
</dbReference>
<dbReference type="GO" id="GO:0003700">
    <property type="term" value="F:DNA-binding transcription factor activity"/>
    <property type="evidence" value="ECO:0007669"/>
    <property type="project" value="TreeGrafter"/>
</dbReference>
<dbReference type="PANTHER" id="PTHR30055:SF211">
    <property type="entry name" value="TRANSCRIPTIONAL REGULATOR, TETR FAMILY"/>
    <property type="match status" value="1"/>
</dbReference>